<dbReference type="Gene3D" id="2.40.160.20">
    <property type="match status" value="1"/>
</dbReference>
<protein>
    <recommendedName>
        <fullName evidence="2">Outer membrane protein beta-barrel domain-containing protein</fullName>
    </recommendedName>
</protein>
<comment type="caution">
    <text evidence="3">The sequence shown here is derived from an EMBL/GenBank/DDBJ whole genome shotgun (WGS) entry which is preliminary data.</text>
</comment>
<dbReference type="Proteomes" id="UP000732105">
    <property type="component" value="Unassembled WGS sequence"/>
</dbReference>
<dbReference type="EMBL" id="RZNH01000019">
    <property type="protein sequence ID" value="NOU60533.1"/>
    <property type="molecule type" value="Genomic_DNA"/>
</dbReference>
<sequence>MMMKRYFFLALVLVFSLESYSQYYKDQTYFIGGSIGYQMPLGDFGDQANGGPNFRITARKMLNKKLSVGAELSFSMLGQDKFWDGSHLGSYDVNYNIGSAFLRASYYFDAWDRDFRPYASLAFGYIYYRNEIDFTAASFGSSDDKRTISENKVGLAPNVGFLYHISDAWSFDMNLLYTFIPNFPDSVTAQDENGEDYQYYLGFDKISLPELSVGFYYRF</sequence>
<dbReference type="InterPro" id="IPR011250">
    <property type="entry name" value="OMP/PagP_B-barrel"/>
</dbReference>
<dbReference type="InterPro" id="IPR027385">
    <property type="entry name" value="Beta-barrel_OMP"/>
</dbReference>
<name>A0ABX1WXB2_9BACT</name>
<evidence type="ECO:0000256" key="1">
    <source>
        <dbReference type="ARBA" id="ARBA00022729"/>
    </source>
</evidence>
<evidence type="ECO:0000259" key="2">
    <source>
        <dbReference type="Pfam" id="PF13505"/>
    </source>
</evidence>
<evidence type="ECO:0000313" key="4">
    <source>
        <dbReference type="Proteomes" id="UP000732105"/>
    </source>
</evidence>
<feature type="domain" description="Outer membrane protein beta-barrel" evidence="2">
    <location>
        <begin position="7"/>
        <end position="219"/>
    </location>
</feature>
<accession>A0ABX1WXB2</accession>
<keyword evidence="4" id="KW-1185">Reference proteome</keyword>
<reference evidence="3 4" key="1">
    <citation type="submission" date="2018-12" db="EMBL/GenBank/DDBJ databases">
        <title>Marinifilum JC070 sp. nov., a marine bacterium isolated from Yongle Blue Hole in the South China Sea.</title>
        <authorList>
            <person name="Fu T."/>
        </authorList>
    </citation>
    <scope>NUCLEOTIDE SEQUENCE [LARGE SCALE GENOMIC DNA]</scope>
    <source>
        <strain evidence="3 4">JC070</strain>
    </source>
</reference>
<gene>
    <name evidence="3" type="ORF">ELS83_11940</name>
</gene>
<keyword evidence="1" id="KW-0732">Signal</keyword>
<dbReference type="SUPFAM" id="SSF56925">
    <property type="entry name" value="OMPA-like"/>
    <property type="match status" value="1"/>
</dbReference>
<proteinExistence type="predicted"/>
<evidence type="ECO:0000313" key="3">
    <source>
        <dbReference type="EMBL" id="NOU60533.1"/>
    </source>
</evidence>
<organism evidence="3 4">
    <name type="scientific">Marinifilum caeruleilacunae</name>
    <dbReference type="NCBI Taxonomy" id="2499076"/>
    <lineage>
        <taxon>Bacteria</taxon>
        <taxon>Pseudomonadati</taxon>
        <taxon>Bacteroidota</taxon>
        <taxon>Bacteroidia</taxon>
        <taxon>Marinilabiliales</taxon>
        <taxon>Marinifilaceae</taxon>
    </lineage>
</organism>
<dbReference type="RefSeq" id="WP_171595804.1">
    <property type="nucleotide sequence ID" value="NZ_RZNH01000019.1"/>
</dbReference>
<dbReference type="Pfam" id="PF13505">
    <property type="entry name" value="OMP_b-brl"/>
    <property type="match status" value="1"/>
</dbReference>